<accession>A0A2I0J707</accession>
<evidence type="ECO:0000313" key="2">
    <source>
        <dbReference type="Proteomes" id="UP000233551"/>
    </source>
</evidence>
<gene>
    <name evidence="1" type="ORF">CRG98_027669</name>
</gene>
<dbReference type="AlphaFoldDB" id="A0A2I0J707"/>
<name>A0A2I0J707_PUNGR</name>
<organism evidence="1 2">
    <name type="scientific">Punica granatum</name>
    <name type="common">Pomegranate</name>
    <dbReference type="NCBI Taxonomy" id="22663"/>
    <lineage>
        <taxon>Eukaryota</taxon>
        <taxon>Viridiplantae</taxon>
        <taxon>Streptophyta</taxon>
        <taxon>Embryophyta</taxon>
        <taxon>Tracheophyta</taxon>
        <taxon>Spermatophyta</taxon>
        <taxon>Magnoliopsida</taxon>
        <taxon>eudicotyledons</taxon>
        <taxon>Gunneridae</taxon>
        <taxon>Pentapetalae</taxon>
        <taxon>rosids</taxon>
        <taxon>malvids</taxon>
        <taxon>Myrtales</taxon>
        <taxon>Lythraceae</taxon>
        <taxon>Punica</taxon>
    </lineage>
</organism>
<dbReference type="EMBL" id="PGOL01001981">
    <property type="protein sequence ID" value="PKI52017.1"/>
    <property type="molecule type" value="Genomic_DNA"/>
</dbReference>
<evidence type="ECO:0000313" key="1">
    <source>
        <dbReference type="EMBL" id="PKI52017.1"/>
    </source>
</evidence>
<proteinExistence type="predicted"/>
<protein>
    <submittedName>
        <fullName evidence="1">Uncharacterized protein</fullName>
    </submittedName>
</protein>
<reference evidence="1 2" key="1">
    <citation type="submission" date="2017-11" db="EMBL/GenBank/DDBJ databases">
        <title>De-novo sequencing of pomegranate (Punica granatum L.) genome.</title>
        <authorList>
            <person name="Akparov Z."/>
            <person name="Amiraslanov A."/>
            <person name="Hajiyeva S."/>
            <person name="Abbasov M."/>
            <person name="Kaur K."/>
            <person name="Hamwieh A."/>
            <person name="Solovyev V."/>
            <person name="Salamov A."/>
            <person name="Braich B."/>
            <person name="Kosarev P."/>
            <person name="Mahmoud A."/>
            <person name="Hajiyev E."/>
            <person name="Babayeva S."/>
            <person name="Izzatullayeva V."/>
            <person name="Mammadov A."/>
            <person name="Mammadov A."/>
            <person name="Sharifova S."/>
            <person name="Ojaghi J."/>
            <person name="Eynullazada K."/>
            <person name="Bayramov B."/>
            <person name="Abdulazimova A."/>
            <person name="Shahmuradov I."/>
        </authorList>
    </citation>
    <scope>NUCLEOTIDE SEQUENCE [LARGE SCALE GENOMIC DNA]</scope>
    <source>
        <strain evidence="2">cv. AG2017</strain>
        <tissue evidence="1">Leaf</tissue>
    </source>
</reference>
<dbReference type="Proteomes" id="UP000233551">
    <property type="component" value="Unassembled WGS sequence"/>
</dbReference>
<keyword evidence="2" id="KW-1185">Reference proteome</keyword>
<comment type="caution">
    <text evidence="1">The sequence shown here is derived from an EMBL/GenBank/DDBJ whole genome shotgun (WGS) entry which is preliminary data.</text>
</comment>
<sequence>MRWVKVYSSGVVSRDELVGLDAPLGPTEAQQCRPTSDFHKPTGPGAVGERIFRSGRPVQMIFTMDRLWNSLRDHAYLRQKKKKKPTSRKATCLAGSCSVDCGKGVKRIVASVHLSARLVCAAILTLTQCQLTV</sequence>